<dbReference type="GO" id="GO:0003700">
    <property type="term" value="F:DNA-binding transcription factor activity"/>
    <property type="evidence" value="ECO:0007669"/>
    <property type="project" value="InterPro"/>
</dbReference>
<dbReference type="SUPFAM" id="SSF46955">
    <property type="entry name" value="Putative DNA-binding domain"/>
    <property type="match status" value="1"/>
</dbReference>
<evidence type="ECO:0000256" key="4">
    <source>
        <dbReference type="ARBA" id="ARBA00023163"/>
    </source>
</evidence>
<evidence type="ECO:0000313" key="7">
    <source>
        <dbReference type="EMBL" id="TJW11396.1"/>
    </source>
</evidence>
<organism evidence="7 8">
    <name type="scientific">Parvibacter caecicola</name>
    <dbReference type="NCBI Taxonomy" id="747645"/>
    <lineage>
        <taxon>Bacteria</taxon>
        <taxon>Bacillati</taxon>
        <taxon>Actinomycetota</taxon>
        <taxon>Coriobacteriia</taxon>
        <taxon>Coriobacteriales</taxon>
        <taxon>Coriobacteriaceae</taxon>
        <taxon>Parvibacter</taxon>
    </lineage>
</organism>
<dbReference type="Pfam" id="PF13411">
    <property type="entry name" value="MerR_1"/>
    <property type="match status" value="1"/>
</dbReference>
<name>A0A3N0A9T8_9ACTN</name>
<dbReference type="GO" id="GO:0003677">
    <property type="term" value="F:DNA binding"/>
    <property type="evidence" value="ECO:0007669"/>
    <property type="project" value="UniProtKB-KW"/>
</dbReference>
<evidence type="ECO:0000313" key="8">
    <source>
        <dbReference type="Proteomes" id="UP000309454"/>
    </source>
</evidence>
<dbReference type="PANTHER" id="PTHR30204">
    <property type="entry name" value="REDOX-CYCLING DRUG-SENSING TRANSCRIPTIONAL ACTIVATOR SOXR"/>
    <property type="match status" value="1"/>
</dbReference>
<keyword evidence="3 6" id="KW-0238">DNA-binding</keyword>
<dbReference type="InterPro" id="IPR009061">
    <property type="entry name" value="DNA-bd_dom_put_sf"/>
</dbReference>
<feature type="domain" description="HTH merR-type" evidence="5">
    <location>
        <begin position="13"/>
        <end position="83"/>
    </location>
</feature>
<keyword evidence="8" id="KW-1185">Reference proteome</keyword>
<evidence type="ECO:0000259" key="5">
    <source>
        <dbReference type="PROSITE" id="PS50937"/>
    </source>
</evidence>
<dbReference type="PANTHER" id="PTHR30204:SF69">
    <property type="entry name" value="MERR-FAMILY TRANSCRIPTIONAL REGULATOR"/>
    <property type="match status" value="1"/>
</dbReference>
<dbReference type="OrthoDB" id="7849865at2"/>
<comment type="caution">
    <text evidence="7">The sequence shown here is derived from an EMBL/GenBank/DDBJ whole genome shotgun (WGS) entry which is preliminary data.</text>
</comment>
<dbReference type="Proteomes" id="UP000309454">
    <property type="component" value="Unassembled WGS sequence"/>
</dbReference>
<keyword evidence="4" id="KW-0804">Transcription</keyword>
<reference evidence="6 9" key="2">
    <citation type="submission" date="2020-08" db="EMBL/GenBank/DDBJ databases">
        <title>Sequencing the genomes of 1000 actinobacteria strains.</title>
        <authorList>
            <person name="Klenk H.-P."/>
        </authorList>
    </citation>
    <scope>NUCLEOTIDE SEQUENCE [LARGE SCALE GENOMIC DNA]</scope>
    <source>
        <strain evidence="6 9">DSM 22242</strain>
    </source>
</reference>
<dbReference type="InterPro" id="IPR047057">
    <property type="entry name" value="MerR_fam"/>
</dbReference>
<dbReference type="Gene3D" id="1.10.1660.10">
    <property type="match status" value="1"/>
</dbReference>
<evidence type="ECO:0000313" key="6">
    <source>
        <dbReference type="EMBL" id="MBB3172154.1"/>
    </source>
</evidence>
<accession>A0A3N0A9T8</accession>
<sequence>MEKLESYLEKDGRITTGQMADICGLTKRALRLYHEKGLLSPVFHDEDTGYRYYSLCQIPRADRIARLQNLGFTLSEIGELLLGMSLNSERELYARKVSEVRAEKARLSVAEQLLREHLEMEGSSEDLVVSGVSLKWKPERTFVVVNLEGCEVQLASEHTEEGALAWYYAMALMREHIQQLGLPAVVCNHISTMISPENLAQRNFSVDRACVAVPQQYLPLEEDTLVIPEGFVVYATALTFFDNSGKSSEVAGIEELLDYISAHKFAIRGSYMGIGDVDEEITGSLGGTFDRLRFEIPVALPN</sequence>
<dbReference type="PROSITE" id="PS50937">
    <property type="entry name" value="HTH_MERR_2"/>
    <property type="match status" value="1"/>
</dbReference>
<proteinExistence type="predicted"/>
<dbReference type="Proteomes" id="UP000530850">
    <property type="component" value="Unassembled WGS sequence"/>
</dbReference>
<evidence type="ECO:0000256" key="2">
    <source>
        <dbReference type="ARBA" id="ARBA00023015"/>
    </source>
</evidence>
<evidence type="ECO:0000313" key="9">
    <source>
        <dbReference type="Proteomes" id="UP000530850"/>
    </source>
</evidence>
<dbReference type="InterPro" id="IPR000551">
    <property type="entry name" value="MerR-type_HTH_dom"/>
</dbReference>
<keyword evidence="2" id="KW-0805">Transcription regulation</keyword>
<reference evidence="7 8" key="1">
    <citation type="submission" date="2019-04" db="EMBL/GenBank/DDBJ databases">
        <title>Microbes associate with the intestines of laboratory mice.</title>
        <authorList>
            <person name="Navarre W."/>
            <person name="Wong E."/>
            <person name="Huang K.C."/>
            <person name="Tropini C."/>
            <person name="Ng K."/>
            <person name="Yu B."/>
        </authorList>
    </citation>
    <scope>NUCLEOTIDE SEQUENCE [LARGE SCALE GENOMIC DNA]</scope>
    <source>
        <strain evidence="7 8">NM48_B13</strain>
    </source>
</reference>
<dbReference type="GeneID" id="93357384"/>
<evidence type="ECO:0000256" key="1">
    <source>
        <dbReference type="ARBA" id="ARBA00022491"/>
    </source>
</evidence>
<keyword evidence="1" id="KW-0678">Repressor</keyword>
<gene>
    <name evidence="7" type="ORF">E5982_04100</name>
    <name evidence="6" type="ORF">FHR31_001988</name>
</gene>
<dbReference type="RefSeq" id="WP_123186070.1">
    <property type="nucleotide sequence ID" value="NZ_CANSLK010000051.1"/>
</dbReference>
<evidence type="ECO:0000256" key="3">
    <source>
        <dbReference type="ARBA" id="ARBA00023125"/>
    </source>
</evidence>
<dbReference type="EMBL" id="SSTM01000002">
    <property type="protein sequence ID" value="TJW11396.1"/>
    <property type="molecule type" value="Genomic_DNA"/>
</dbReference>
<dbReference type="SMART" id="SM00422">
    <property type="entry name" value="HTH_MERR"/>
    <property type="match status" value="1"/>
</dbReference>
<dbReference type="EMBL" id="JACHYA010000010">
    <property type="protein sequence ID" value="MBB3172154.1"/>
    <property type="molecule type" value="Genomic_DNA"/>
</dbReference>
<dbReference type="AlphaFoldDB" id="A0A3N0A9T8"/>
<protein>
    <submittedName>
        <fullName evidence="6">DNA-binding transcriptional MerR regulator</fullName>
    </submittedName>
    <submittedName>
        <fullName evidence="7">MerR family transcriptional regulator</fullName>
    </submittedName>
</protein>